<feature type="compositionally biased region" description="Basic and acidic residues" evidence="1">
    <location>
        <begin position="1158"/>
        <end position="1167"/>
    </location>
</feature>
<evidence type="ECO:0000313" key="3">
    <source>
        <dbReference type="Proteomes" id="UP001321749"/>
    </source>
</evidence>
<accession>A0AAV9HCQ2</accession>
<gene>
    <name evidence="2" type="ORF">QBC42DRAFT_290202</name>
</gene>
<evidence type="ECO:0000313" key="2">
    <source>
        <dbReference type="EMBL" id="KAK4458809.1"/>
    </source>
</evidence>
<reference evidence="2" key="1">
    <citation type="journal article" date="2023" name="Mol. Phylogenet. Evol.">
        <title>Genome-scale phylogeny and comparative genomics of the fungal order Sordariales.</title>
        <authorList>
            <person name="Hensen N."/>
            <person name="Bonometti L."/>
            <person name="Westerberg I."/>
            <person name="Brannstrom I.O."/>
            <person name="Guillou S."/>
            <person name="Cros-Aarteil S."/>
            <person name="Calhoun S."/>
            <person name="Haridas S."/>
            <person name="Kuo A."/>
            <person name="Mondo S."/>
            <person name="Pangilinan J."/>
            <person name="Riley R."/>
            <person name="LaButti K."/>
            <person name="Andreopoulos B."/>
            <person name="Lipzen A."/>
            <person name="Chen C."/>
            <person name="Yan M."/>
            <person name="Daum C."/>
            <person name="Ng V."/>
            <person name="Clum A."/>
            <person name="Steindorff A."/>
            <person name="Ohm R.A."/>
            <person name="Martin F."/>
            <person name="Silar P."/>
            <person name="Natvig D.O."/>
            <person name="Lalanne C."/>
            <person name="Gautier V."/>
            <person name="Ament-Velasquez S.L."/>
            <person name="Kruys A."/>
            <person name="Hutchinson M.I."/>
            <person name="Powell A.J."/>
            <person name="Barry K."/>
            <person name="Miller A.N."/>
            <person name="Grigoriev I.V."/>
            <person name="Debuchy R."/>
            <person name="Gladieux P."/>
            <person name="Hiltunen Thoren M."/>
            <person name="Johannesson H."/>
        </authorList>
    </citation>
    <scope>NUCLEOTIDE SEQUENCE</scope>
    <source>
        <strain evidence="2">PSN324</strain>
    </source>
</reference>
<name>A0AAV9HCQ2_9PEZI</name>
<dbReference type="Proteomes" id="UP001321749">
    <property type="component" value="Unassembled WGS sequence"/>
</dbReference>
<organism evidence="2 3">
    <name type="scientific">Cladorrhinum samala</name>
    <dbReference type="NCBI Taxonomy" id="585594"/>
    <lineage>
        <taxon>Eukaryota</taxon>
        <taxon>Fungi</taxon>
        <taxon>Dikarya</taxon>
        <taxon>Ascomycota</taxon>
        <taxon>Pezizomycotina</taxon>
        <taxon>Sordariomycetes</taxon>
        <taxon>Sordariomycetidae</taxon>
        <taxon>Sordariales</taxon>
        <taxon>Podosporaceae</taxon>
        <taxon>Cladorrhinum</taxon>
    </lineage>
</organism>
<proteinExistence type="predicted"/>
<feature type="region of interest" description="Disordered" evidence="1">
    <location>
        <begin position="32"/>
        <end position="51"/>
    </location>
</feature>
<reference evidence="2" key="2">
    <citation type="submission" date="2023-06" db="EMBL/GenBank/DDBJ databases">
        <authorList>
            <consortium name="Lawrence Berkeley National Laboratory"/>
            <person name="Mondo S.J."/>
            <person name="Hensen N."/>
            <person name="Bonometti L."/>
            <person name="Westerberg I."/>
            <person name="Brannstrom I.O."/>
            <person name="Guillou S."/>
            <person name="Cros-Aarteil S."/>
            <person name="Calhoun S."/>
            <person name="Haridas S."/>
            <person name="Kuo A."/>
            <person name="Pangilinan J."/>
            <person name="Riley R."/>
            <person name="Labutti K."/>
            <person name="Andreopoulos B."/>
            <person name="Lipzen A."/>
            <person name="Chen C."/>
            <person name="Yanf M."/>
            <person name="Daum C."/>
            <person name="Ng V."/>
            <person name="Clum A."/>
            <person name="Steindorff A."/>
            <person name="Ohm R."/>
            <person name="Martin F."/>
            <person name="Silar P."/>
            <person name="Natvig D."/>
            <person name="Lalanne C."/>
            <person name="Gautier V."/>
            <person name="Ament-Velasquez S.L."/>
            <person name="Kruys A."/>
            <person name="Hutchinson M.I."/>
            <person name="Powell A.J."/>
            <person name="Barry K."/>
            <person name="Miller A.N."/>
            <person name="Grigoriev I.V."/>
            <person name="Debuchy R."/>
            <person name="Gladieux P."/>
            <person name="Thoren M.H."/>
            <person name="Johannesson H."/>
        </authorList>
    </citation>
    <scope>NUCLEOTIDE SEQUENCE</scope>
    <source>
        <strain evidence="2">PSN324</strain>
    </source>
</reference>
<keyword evidence="3" id="KW-1185">Reference proteome</keyword>
<sequence length="1189" mass="134507">MDTSYLTLASRPGPPEVHEPWEPWMIFLGPPPAGETVPEGGPPPPPSRGHRRGPEDWFYRWVLQYAAINPTCPPLFRRLVDDEVLIPGLPEQVSKDICFGLLRNPDITRFDFSPEFWVALERYNLCDYLDAGIADPTIEQSPLAYIPTRYLPDPSLDRQHQPPPVVELRPDDDEVKVAEPPGPLEQIPRGVDIQGFPIQGPAPRGFLSGLTQTNQDWTNPSWYGNVPQPPLARRLLTILHFLADEDRDRTPEWEERRAETVKYLHWLATVDPSHQLAASSQQTREMFECAVDMAMTHALFEKHYHGGTSALRISKPEAAPVRSTRLNYLIDPLKWPLPTTRGAPDKSLLVELPIPARPVEAVNIDLTADAMATGAHAELILQSRAFWAPVAGVVNAETSIPSEVVGDARTNIAYREHRTYEFYSRPGNTGWAVNDTLPHRDSLQGGPATYAAERGARRAGLQKMLRYFNTTVHNATYSPRQQLTLPDETALEKADRINKTLPWKPPGLSDDELPAKRELETHPYDVTYTDFAAKAALWRRLALHQTLDEFSNTLGWVSLSSNIINGGPFIFRKIGPVLQAQQDLLKQCLTTEKLLRAAYRKWPRRLLRRVIKAMDDAINSDVTAHSAPAGITLAADELVTTPRPLPPGRAATTPRQMDSYDLYQLKFLASPGVSEGTYQRRYLPELPEETYKLYQIFARRVQKVLDDKNPQSLLASKNVRVSVEQLLSAINPGGGAFAAKKVRFGPWEACSYLDRLAAGGHIKFKLDPTCYGVVELPDAQYFPENRVHMPADSSVDPARPRPKIPGHVTPWESIFNAVERPPAKIATSHPIYNFFVALGYRLGYTICQLKHIMRAEAARPAPRPTISPQAVREAYGKFEAKCRENTSADTSLRYHWYDPGQVVEELEQGANFVVLSRNPLSTIRMSIINEVHENKTMLAPAREVRYSTGRGASASFVSEYVRDITWDWAIHPTNLTRQRRWWKLDRWPVSPGWYLEDSVIKDIASDADLDPKFTYNPTNPDLDPINQAYKRFKLRPYAEKPFKFRRGPAVYPAGDTKYQRDKVEEHITREIHIATGVPLPGQKKWQNRLLRYLTNTLAPTGLFEEVIDDGTLKGKLPDVKQEDVPGSWDPHAELRLNQFNYLKRRKVREELAEGGPSPDKRKEVRDRCGKKRRKLGGGDFEEVGGWYGQ</sequence>
<dbReference type="AlphaFoldDB" id="A0AAV9HCQ2"/>
<comment type="caution">
    <text evidence="2">The sequence shown here is derived from an EMBL/GenBank/DDBJ whole genome shotgun (WGS) entry which is preliminary data.</text>
</comment>
<dbReference type="EMBL" id="MU865056">
    <property type="protein sequence ID" value="KAK4458809.1"/>
    <property type="molecule type" value="Genomic_DNA"/>
</dbReference>
<protein>
    <submittedName>
        <fullName evidence="2">Uncharacterized protein</fullName>
    </submittedName>
</protein>
<feature type="region of interest" description="Disordered" evidence="1">
    <location>
        <begin position="1150"/>
        <end position="1189"/>
    </location>
</feature>
<evidence type="ECO:0000256" key="1">
    <source>
        <dbReference type="SAM" id="MobiDB-lite"/>
    </source>
</evidence>